<feature type="compositionally biased region" description="Acidic residues" evidence="2">
    <location>
        <begin position="1043"/>
        <end position="1070"/>
    </location>
</feature>
<feature type="region of interest" description="Disordered" evidence="2">
    <location>
        <begin position="548"/>
        <end position="575"/>
    </location>
</feature>
<feature type="compositionally biased region" description="Acidic residues" evidence="2">
    <location>
        <begin position="51"/>
        <end position="69"/>
    </location>
</feature>
<feature type="compositionally biased region" description="Acidic residues" evidence="2">
    <location>
        <begin position="978"/>
        <end position="1028"/>
    </location>
</feature>
<feature type="compositionally biased region" description="Basic residues" evidence="2">
    <location>
        <begin position="552"/>
        <end position="567"/>
    </location>
</feature>
<dbReference type="GeneID" id="30212441"/>
<evidence type="ECO:0000313" key="4">
    <source>
        <dbReference type="EMBL" id="WVW86849.1"/>
    </source>
</evidence>
<dbReference type="Proteomes" id="UP000092730">
    <property type="component" value="Chromosome 8"/>
</dbReference>
<name>A0AAJ8MDM1_9TREE</name>
<feature type="compositionally biased region" description="Basic and acidic residues" evidence="2">
    <location>
        <begin position="37"/>
        <end position="50"/>
    </location>
</feature>
<dbReference type="InterPro" id="IPR016024">
    <property type="entry name" value="ARM-type_fold"/>
</dbReference>
<evidence type="ECO:0000259" key="3">
    <source>
        <dbReference type="Pfam" id="PF03914"/>
    </source>
</evidence>
<feature type="compositionally biased region" description="Acidic residues" evidence="2">
    <location>
        <begin position="109"/>
        <end position="156"/>
    </location>
</feature>
<feature type="region of interest" description="Disordered" evidence="2">
    <location>
        <begin position="457"/>
        <end position="476"/>
    </location>
</feature>
<dbReference type="KEGG" id="kbi:30212441"/>
<dbReference type="SUPFAM" id="SSF48371">
    <property type="entry name" value="ARM repeat"/>
    <property type="match status" value="1"/>
</dbReference>
<accession>A0AAJ8MDM1</accession>
<reference evidence="4" key="2">
    <citation type="submission" date="2024-02" db="EMBL/GenBank/DDBJ databases">
        <title>Comparative genomics of Cryptococcus and Kwoniella reveals pathogenesis evolution and contrasting modes of karyotype evolution via chromosome fusion or intercentromeric recombination.</title>
        <authorList>
            <person name="Coelho M.A."/>
            <person name="David-Palma M."/>
            <person name="Shea T."/>
            <person name="Bowers K."/>
            <person name="McGinley-Smith S."/>
            <person name="Mohammad A.W."/>
            <person name="Gnirke A."/>
            <person name="Yurkov A.M."/>
            <person name="Nowrousian M."/>
            <person name="Sun S."/>
            <person name="Cuomo C.A."/>
            <person name="Heitman J."/>
        </authorList>
    </citation>
    <scope>NUCLEOTIDE SEQUENCE</scope>
    <source>
        <strain evidence="4">CBS 10118</strain>
    </source>
</reference>
<feature type="compositionally biased region" description="Pro residues" evidence="2">
    <location>
        <begin position="201"/>
        <end position="211"/>
    </location>
</feature>
<feature type="region of interest" description="Disordered" evidence="2">
    <location>
        <begin position="1"/>
        <end position="214"/>
    </location>
</feature>
<dbReference type="EMBL" id="CP144548">
    <property type="protein sequence ID" value="WVW86849.1"/>
    <property type="molecule type" value="Genomic_DNA"/>
</dbReference>
<proteinExistence type="inferred from homology"/>
<gene>
    <name evidence="4" type="ORF">I302_108904</name>
</gene>
<feature type="compositionally biased region" description="Basic and acidic residues" evidence="2">
    <location>
        <begin position="459"/>
        <end position="476"/>
    </location>
</feature>
<feature type="compositionally biased region" description="Basic and acidic residues" evidence="2">
    <location>
        <begin position="1088"/>
        <end position="1101"/>
    </location>
</feature>
<dbReference type="RefSeq" id="XP_065726829.1">
    <property type="nucleotide sequence ID" value="XM_065870757.1"/>
</dbReference>
<feature type="region of interest" description="Disordered" evidence="2">
    <location>
        <begin position="911"/>
        <end position="1111"/>
    </location>
</feature>
<comment type="similarity">
    <text evidence="1">Belongs to the CBF/MAK21 family.</text>
</comment>
<dbReference type="AlphaFoldDB" id="A0AAJ8MDM1"/>
<keyword evidence="5" id="KW-1185">Reference proteome</keyword>
<dbReference type="GO" id="GO:0005634">
    <property type="term" value="C:nucleus"/>
    <property type="evidence" value="ECO:0007669"/>
    <property type="project" value="TreeGrafter"/>
</dbReference>
<evidence type="ECO:0000256" key="1">
    <source>
        <dbReference type="ARBA" id="ARBA00007797"/>
    </source>
</evidence>
<evidence type="ECO:0000313" key="5">
    <source>
        <dbReference type="Proteomes" id="UP000092730"/>
    </source>
</evidence>
<evidence type="ECO:0000256" key="2">
    <source>
        <dbReference type="SAM" id="MobiDB-lite"/>
    </source>
</evidence>
<dbReference type="PANTHER" id="PTHR12048">
    <property type="entry name" value="CCAAT-BINDING FACTOR-RELATED"/>
    <property type="match status" value="1"/>
</dbReference>
<feature type="domain" description="CCAAT-binding factor" evidence="3">
    <location>
        <begin position="625"/>
        <end position="804"/>
    </location>
</feature>
<reference evidence="4" key="1">
    <citation type="submission" date="2013-07" db="EMBL/GenBank/DDBJ databases">
        <authorList>
            <consortium name="The Broad Institute Genome Sequencing Platform"/>
            <person name="Cuomo C."/>
            <person name="Litvintseva A."/>
            <person name="Chen Y."/>
            <person name="Heitman J."/>
            <person name="Sun S."/>
            <person name="Springer D."/>
            <person name="Dromer F."/>
            <person name="Young S.K."/>
            <person name="Zeng Q."/>
            <person name="Gargeya S."/>
            <person name="Fitzgerald M."/>
            <person name="Abouelleil A."/>
            <person name="Alvarado L."/>
            <person name="Berlin A.M."/>
            <person name="Chapman S.B."/>
            <person name="Dewar J."/>
            <person name="Goldberg J."/>
            <person name="Griggs A."/>
            <person name="Gujja S."/>
            <person name="Hansen M."/>
            <person name="Howarth C."/>
            <person name="Imamovic A."/>
            <person name="Larimer J."/>
            <person name="McCowan C."/>
            <person name="Murphy C."/>
            <person name="Pearson M."/>
            <person name="Priest M."/>
            <person name="Roberts A."/>
            <person name="Saif S."/>
            <person name="Shea T."/>
            <person name="Sykes S."/>
            <person name="Wortman J."/>
            <person name="Nusbaum C."/>
            <person name="Birren B."/>
        </authorList>
    </citation>
    <scope>NUCLEOTIDE SEQUENCE</scope>
    <source>
        <strain evidence="4">CBS 10118</strain>
    </source>
</reference>
<dbReference type="Pfam" id="PF03914">
    <property type="entry name" value="CBF"/>
    <property type="match status" value="1"/>
</dbReference>
<organism evidence="4 5">
    <name type="scientific">Kwoniella bestiolae CBS 10118</name>
    <dbReference type="NCBI Taxonomy" id="1296100"/>
    <lineage>
        <taxon>Eukaryota</taxon>
        <taxon>Fungi</taxon>
        <taxon>Dikarya</taxon>
        <taxon>Basidiomycota</taxon>
        <taxon>Agaricomycotina</taxon>
        <taxon>Tremellomycetes</taxon>
        <taxon>Tremellales</taxon>
        <taxon>Cryptococcaceae</taxon>
        <taxon>Kwoniella</taxon>
    </lineage>
</organism>
<dbReference type="PANTHER" id="PTHR12048:SF0">
    <property type="entry name" value="CCAAT_ENHANCER-BINDING PROTEIN ZETA"/>
    <property type="match status" value="1"/>
</dbReference>
<feature type="compositionally biased region" description="Acidic residues" evidence="2">
    <location>
        <begin position="918"/>
        <end position="966"/>
    </location>
</feature>
<dbReference type="InterPro" id="IPR005612">
    <property type="entry name" value="CCAAT-binding_factor"/>
</dbReference>
<dbReference type="InterPro" id="IPR040155">
    <property type="entry name" value="CEBPZ/Mak21-like"/>
</dbReference>
<protein>
    <recommendedName>
        <fullName evidence="3">CCAAT-binding factor domain-containing protein</fullName>
    </recommendedName>
</protein>
<feature type="compositionally biased region" description="Basic and acidic residues" evidence="2">
    <location>
        <begin position="75"/>
        <end position="93"/>
    </location>
</feature>
<sequence>MAKKGRGSKSTKLLNKTANSATETNAAAGPSNPRHSKISDELRQAVKDLGGDEEDLDLIDGIDESDAEDQSSKGVKGEKKPTDEKSLKRELGDFMKGLDFGGVSVAEVVSEEEEEEEEDDEGSEDEDSDGDEEEEDEEEVEEEDEEEGSSEEDDEEKPVLQQTPIQKAVEPAKPTKSTLDPDSSSGINVPASSSWTSLTPDLPPLDAPPRPLTGHALNELRQKAFNLLDNLPPLNRASSSADAAFISQILQSGTHQDKLSALVLLVRESPVHALKELNRLRYMAGWKEDGIGGGSGSNKDQRVAVMKALADWWVNGGGKEKGKLRYFADQPLLAHPQLTDRHLLMYAFEDYLKRWFFNLLQVLEVLSHDTLPFVRTQALHIISRLLAGNAEQEQNLLRLGVNKLGDTDRPVASKASHHILQLLQAHPAMKAVVAREVSALVLKPVGSTAAAASSSGSHIKFDDDVKGKKPEEKKSDTVNHARYYGLITLNQITLTRKDQEVAGKLVDLYFEVFREILGDGKKDDEPIGTNEDEEDIGEEQIEKIAGKVGQWRGRRKGTKPKPGQKRKTATEQEEELIENSESKLVSAVLTGINRALPFAKLDETMFKSYMDTLFVITHKGTFNTSIQALNLIHQVSKTQSTSASTSNEIKGISDRYYRTLYDSLFDERLVTSSKQAMYLNLLFKSMKMDDRISRVMAFVKRLLQMLGMHQPPFICGALYLLGELFSTTPGLKKMLIEPEDDDIEHFVDADRKGDKSELESKKNLIDEKAYDGKKREPLYANADSSCLWDLIPFLNHFHPSVSLQANQLLLSQPLTGSSDISLNSLVSFLDRFVYRNPKKTLQPKGASIMQPAAVSDKSGMIIQNKGAKSATGEAGLMVNSESFWRKKVDDVPVEMMFFHKYFSEKLKRNEANKKKTVDEDESEDEGSDEMDELPSDIADEEDSDAEVEAGEGEGEEEEASDPEEDEIWKAMKASMPGADDDMGLSEDEDEDESDDMTEYSSEEGEGEGDEEEEEEEEDEEEEEEEEEPVQSKSKKGKKRAPSPEEEDSDSSFPDFGDEEDDILSDSDMDMPDIRLDTAISDDEEEGDKVETGKRKRSEERKAQRKKRKEVPMFGSYEDYQALIEAGGEEED</sequence>
<feature type="compositionally biased region" description="Polar residues" evidence="2">
    <location>
        <begin position="175"/>
        <end position="191"/>
    </location>
</feature>
<feature type="compositionally biased region" description="Low complexity" evidence="2">
    <location>
        <begin position="15"/>
        <end position="28"/>
    </location>
</feature>